<evidence type="ECO:0000313" key="3">
    <source>
        <dbReference type="Proteomes" id="UP000499080"/>
    </source>
</evidence>
<dbReference type="Proteomes" id="UP000499080">
    <property type="component" value="Unassembled WGS sequence"/>
</dbReference>
<proteinExistence type="predicted"/>
<dbReference type="AlphaFoldDB" id="A0A4Y2I8N9"/>
<keyword evidence="3" id="KW-1185">Reference proteome</keyword>
<comment type="caution">
    <text evidence="2">The sequence shown here is derived from an EMBL/GenBank/DDBJ whole genome shotgun (WGS) entry which is preliminary data.</text>
</comment>
<feature type="compositionally biased region" description="Polar residues" evidence="1">
    <location>
        <begin position="74"/>
        <end position="101"/>
    </location>
</feature>
<reference evidence="2 3" key="1">
    <citation type="journal article" date="2019" name="Sci. Rep.">
        <title>Orb-weaving spider Araneus ventricosus genome elucidates the spidroin gene catalogue.</title>
        <authorList>
            <person name="Kono N."/>
            <person name="Nakamura H."/>
            <person name="Ohtoshi R."/>
            <person name="Moran D.A.P."/>
            <person name="Shinohara A."/>
            <person name="Yoshida Y."/>
            <person name="Fujiwara M."/>
            <person name="Mori M."/>
            <person name="Tomita M."/>
            <person name="Arakawa K."/>
        </authorList>
    </citation>
    <scope>NUCLEOTIDE SEQUENCE [LARGE SCALE GENOMIC DNA]</scope>
</reference>
<evidence type="ECO:0000256" key="1">
    <source>
        <dbReference type="SAM" id="MobiDB-lite"/>
    </source>
</evidence>
<gene>
    <name evidence="2" type="ORF">AVEN_189133_1</name>
</gene>
<dbReference type="EMBL" id="BGPR01002440">
    <property type="protein sequence ID" value="GBM73466.1"/>
    <property type="molecule type" value="Genomic_DNA"/>
</dbReference>
<sequence length="101" mass="11259">MFINNKDPIVKSKTRGSLMTRSRLRSRRARGLKPVSTDDSLCMWSRCMLNLESWVKRPLPGVSQKLGKGVPAQEPSSLSVYGSNLRGPSQNRSRLLNGTSK</sequence>
<accession>A0A4Y2I8N9</accession>
<protein>
    <submittedName>
        <fullName evidence="2">Uncharacterized protein</fullName>
    </submittedName>
</protein>
<name>A0A4Y2I8N9_ARAVE</name>
<evidence type="ECO:0000313" key="2">
    <source>
        <dbReference type="EMBL" id="GBM73466.1"/>
    </source>
</evidence>
<organism evidence="2 3">
    <name type="scientific">Araneus ventricosus</name>
    <name type="common">Orbweaver spider</name>
    <name type="synonym">Epeira ventricosa</name>
    <dbReference type="NCBI Taxonomy" id="182803"/>
    <lineage>
        <taxon>Eukaryota</taxon>
        <taxon>Metazoa</taxon>
        <taxon>Ecdysozoa</taxon>
        <taxon>Arthropoda</taxon>
        <taxon>Chelicerata</taxon>
        <taxon>Arachnida</taxon>
        <taxon>Araneae</taxon>
        <taxon>Araneomorphae</taxon>
        <taxon>Entelegynae</taxon>
        <taxon>Araneoidea</taxon>
        <taxon>Araneidae</taxon>
        <taxon>Araneus</taxon>
    </lineage>
</organism>
<feature type="region of interest" description="Disordered" evidence="1">
    <location>
        <begin position="62"/>
        <end position="101"/>
    </location>
</feature>